<evidence type="ECO:0000313" key="3">
    <source>
        <dbReference type="Proteomes" id="UP000760480"/>
    </source>
</evidence>
<gene>
    <name evidence="2" type="ORF">E4P82_18400</name>
</gene>
<accession>A0ABX1TSR2</accession>
<organism evidence="2 3">
    <name type="scientific">Candidatus Competibacter phosphatis</name>
    <dbReference type="NCBI Taxonomy" id="221280"/>
    <lineage>
        <taxon>Bacteria</taxon>
        <taxon>Pseudomonadati</taxon>
        <taxon>Pseudomonadota</taxon>
        <taxon>Gammaproteobacteria</taxon>
        <taxon>Candidatus Competibacteraceae</taxon>
        <taxon>Candidatus Competibacter</taxon>
    </lineage>
</organism>
<dbReference type="Proteomes" id="UP000760480">
    <property type="component" value="Unassembled WGS sequence"/>
</dbReference>
<dbReference type="RefSeq" id="WP_169250253.1">
    <property type="nucleotide sequence ID" value="NZ_SPMZ01000072.1"/>
</dbReference>
<name>A0ABX1TSR2_9GAMM</name>
<keyword evidence="3" id="KW-1185">Reference proteome</keyword>
<evidence type="ECO:0000313" key="2">
    <source>
        <dbReference type="EMBL" id="NMQ20985.1"/>
    </source>
</evidence>
<comment type="caution">
    <text evidence="2">The sequence shown here is derived from an EMBL/GenBank/DDBJ whole genome shotgun (WGS) entry which is preliminary data.</text>
</comment>
<feature type="compositionally biased region" description="Basic and acidic residues" evidence="1">
    <location>
        <begin position="68"/>
        <end position="82"/>
    </location>
</feature>
<reference evidence="2 3" key="1">
    <citation type="submission" date="2019-03" db="EMBL/GenBank/DDBJ databases">
        <title>Metabolic reconstructions from genomes of highly enriched 'Candidatus Accumulibacter' and 'Candidatus Competibacter' bioreactor populations.</title>
        <authorList>
            <person name="Annavajhala M.K."/>
            <person name="Welles L."/>
            <person name="Abbas B."/>
            <person name="Sorokin D."/>
            <person name="Park H."/>
            <person name="Van Loosdrecht M."/>
            <person name="Chandran K."/>
        </authorList>
    </citation>
    <scope>NUCLEOTIDE SEQUENCE [LARGE SCALE GENOMIC DNA]</scope>
    <source>
        <strain evidence="2 3">SBR_G</strain>
    </source>
</reference>
<dbReference type="EMBL" id="SPMZ01000072">
    <property type="protein sequence ID" value="NMQ20985.1"/>
    <property type="molecule type" value="Genomic_DNA"/>
</dbReference>
<feature type="region of interest" description="Disordered" evidence="1">
    <location>
        <begin position="68"/>
        <end position="95"/>
    </location>
</feature>
<evidence type="ECO:0000256" key="1">
    <source>
        <dbReference type="SAM" id="MobiDB-lite"/>
    </source>
</evidence>
<proteinExistence type="predicted"/>
<sequence length="202" mass="22510">MSRRRKTLTANQKRDALMQCDHISRALRSLAMETLNRHAKISDTDHALRLAASVERLKGRIWKYPAERRKAEAEANRKRAEASRAQIAEQPRTDTGKVISRVSPQVEAGPGKNNKPQPVRDHAHIDVIGEIMDSAANMPSSLRNDPAGLLHLGAQALCDPNASRNDLHQALFAALAFVGARHHQRIENQLREATKAMRGKMN</sequence>
<protein>
    <submittedName>
        <fullName evidence="2">Uncharacterized protein</fullName>
    </submittedName>
</protein>